<dbReference type="EMBL" id="JAVRBK010000003">
    <property type="protein sequence ID" value="KAK5645650.1"/>
    <property type="molecule type" value="Genomic_DNA"/>
</dbReference>
<dbReference type="GO" id="GO:0046872">
    <property type="term" value="F:metal ion binding"/>
    <property type="evidence" value="ECO:0007669"/>
    <property type="project" value="UniProtKB-KW"/>
</dbReference>
<dbReference type="Proteomes" id="UP001329430">
    <property type="component" value="Chromosome 3"/>
</dbReference>
<keyword evidence="4 10" id="KW-0812">Transmembrane</keyword>
<feature type="transmembrane region" description="Helical" evidence="10">
    <location>
        <begin position="7"/>
        <end position="30"/>
    </location>
</feature>
<keyword evidence="9" id="KW-0464">Manganese</keyword>
<proteinExistence type="inferred from homology"/>
<dbReference type="PANTHER" id="PTHR13315">
    <property type="entry name" value="METALLO PHOSPHOESTERASE RELATED"/>
    <property type="match status" value="1"/>
</dbReference>
<dbReference type="Pfam" id="PF00149">
    <property type="entry name" value="Metallophos"/>
    <property type="match status" value="1"/>
</dbReference>
<accession>A0AAN7ZGJ6</accession>
<gene>
    <name evidence="12" type="ORF">RI129_004114</name>
</gene>
<comment type="cofactor">
    <cofactor evidence="1">
        <name>Mn(2+)</name>
        <dbReference type="ChEBI" id="CHEBI:29035"/>
    </cofactor>
</comment>
<evidence type="ECO:0000256" key="3">
    <source>
        <dbReference type="ARBA" id="ARBA00008895"/>
    </source>
</evidence>
<evidence type="ECO:0000256" key="10">
    <source>
        <dbReference type="SAM" id="Phobius"/>
    </source>
</evidence>
<dbReference type="Gene3D" id="3.60.21.10">
    <property type="match status" value="1"/>
</dbReference>
<dbReference type="AlphaFoldDB" id="A0AAN7ZGJ6"/>
<feature type="transmembrane region" description="Helical" evidence="10">
    <location>
        <begin position="341"/>
        <end position="359"/>
    </location>
</feature>
<keyword evidence="13" id="KW-1185">Reference proteome</keyword>
<dbReference type="SUPFAM" id="SSF56300">
    <property type="entry name" value="Metallo-dependent phosphatases"/>
    <property type="match status" value="1"/>
</dbReference>
<evidence type="ECO:0000256" key="7">
    <source>
        <dbReference type="ARBA" id="ARBA00022989"/>
    </source>
</evidence>
<evidence type="ECO:0000256" key="2">
    <source>
        <dbReference type="ARBA" id="ARBA00004141"/>
    </source>
</evidence>
<evidence type="ECO:0000256" key="1">
    <source>
        <dbReference type="ARBA" id="ARBA00001936"/>
    </source>
</evidence>
<dbReference type="GO" id="GO:0016020">
    <property type="term" value="C:membrane"/>
    <property type="evidence" value="ECO:0007669"/>
    <property type="project" value="UniProtKB-SubCell"/>
</dbReference>
<comment type="similarity">
    <text evidence="3">Belongs to the metallophosphoesterase superfamily. MPPE1 family.</text>
</comment>
<sequence>MKISIKYILQLIVGLLCLFVYCEWLVYYVILVQCDWPSITLSNLDSTLQHNTGKPLRTMVFADTHLLGSRRGHWFDKLRREWQMYRAFQTALTLHRPDVVFLLGDIMDEGDYCSDDEFKYYVKRFNSLFSTPFDVKVFVVAGNHDMGFHYRVTPYLNKRFISGFNSSAVQFLTLRGNHFVLINSMALEGDGCFLCQSAELQLTQIEKKLKCLKNKGNCEGDNLNYSRPILMQHFPLYRKSDEDCNEPDEAPFPLKTKQYREGWDCLTKGSTYQLLKQIEPRVVISGHTHYGCTRNLSNGDGIEITMPSFSWRNTNTPSYGLFVFEANNYAFSKCLMPRESTVIMCYTLGVLCLLSFPVLRKWMHQNGHKTVKNKFPKVQSTKYENLKQ</sequence>
<feature type="domain" description="Calcineurin-like phosphoesterase" evidence="11">
    <location>
        <begin position="57"/>
        <end position="290"/>
    </location>
</feature>
<evidence type="ECO:0000256" key="8">
    <source>
        <dbReference type="ARBA" id="ARBA00023136"/>
    </source>
</evidence>
<dbReference type="PANTHER" id="PTHR13315:SF0">
    <property type="entry name" value="METALLOPHOSPHOESTERASE 1"/>
    <property type="match status" value="1"/>
</dbReference>
<comment type="subcellular location">
    <subcellularLocation>
        <location evidence="2">Membrane</location>
        <topology evidence="2">Multi-pass membrane protein</topology>
    </subcellularLocation>
</comment>
<name>A0AAN7ZGJ6_9COLE</name>
<dbReference type="GO" id="GO:0006506">
    <property type="term" value="P:GPI anchor biosynthetic process"/>
    <property type="evidence" value="ECO:0007669"/>
    <property type="project" value="InterPro"/>
</dbReference>
<evidence type="ECO:0000256" key="6">
    <source>
        <dbReference type="ARBA" id="ARBA00022801"/>
    </source>
</evidence>
<dbReference type="InterPro" id="IPR029052">
    <property type="entry name" value="Metallo-depent_PP-like"/>
</dbReference>
<comment type="caution">
    <text evidence="12">The sequence shown here is derived from an EMBL/GenBank/DDBJ whole genome shotgun (WGS) entry which is preliminary data.</text>
</comment>
<keyword evidence="5" id="KW-0479">Metal-binding</keyword>
<evidence type="ECO:0000313" key="12">
    <source>
        <dbReference type="EMBL" id="KAK5645650.1"/>
    </source>
</evidence>
<reference evidence="12 13" key="1">
    <citation type="journal article" date="2024" name="Insects">
        <title>An Improved Chromosome-Level Genome Assembly of the Firefly Pyrocoelia pectoralis.</title>
        <authorList>
            <person name="Fu X."/>
            <person name="Meyer-Rochow V.B."/>
            <person name="Ballantyne L."/>
            <person name="Zhu X."/>
        </authorList>
    </citation>
    <scope>NUCLEOTIDE SEQUENCE [LARGE SCALE GENOMIC DNA]</scope>
    <source>
        <strain evidence="12">XCY_ONT2</strain>
    </source>
</reference>
<dbReference type="InterPro" id="IPR033308">
    <property type="entry name" value="PGAP5/Cdc1/Ted1"/>
</dbReference>
<dbReference type="InterPro" id="IPR004843">
    <property type="entry name" value="Calcineurin-like_PHP"/>
</dbReference>
<evidence type="ECO:0000313" key="13">
    <source>
        <dbReference type="Proteomes" id="UP001329430"/>
    </source>
</evidence>
<organism evidence="12 13">
    <name type="scientific">Pyrocoelia pectoralis</name>
    <dbReference type="NCBI Taxonomy" id="417401"/>
    <lineage>
        <taxon>Eukaryota</taxon>
        <taxon>Metazoa</taxon>
        <taxon>Ecdysozoa</taxon>
        <taxon>Arthropoda</taxon>
        <taxon>Hexapoda</taxon>
        <taxon>Insecta</taxon>
        <taxon>Pterygota</taxon>
        <taxon>Neoptera</taxon>
        <taxon>Endopterygota</taxon>
        <taxon>Coleoptera</taxon>
        <taxon>Polyphaga</taxon>
        <taxon>Elateriformia</taxon>
        <taxon>Elateroidea</taxon>
        <taxon>Lampyridae</taxon>
        <taxon>Lampyrinae</taxon>
        <taxon>Pyrocoelia</taxon>
    </lineage>
</organism>
<protein>
    <recommendedName>
        <fullName evidence="11">Calcineurin-like phosphoesterase domain-containing protein</fullName>
    </recommendedName>
</protein>
<keyword evidence="7 10" id="KW-1133">Transmembrane helix</keyword>
<evidence type="ECO:0000256" key="5">
    <source>
        <dbReference type="ARBA" id="ARBA00022723"/>
    </source>
</evidence>
<evidence type="ECO:0000259" key="11">
    <source>
        <dbReference type="Pfam" id="PF00149"/>
    </source>
</evidence>
<evidence type="ECO:0000256" key="4">
    <source>
        <dbReference type="ARBA" id="ARBA00022692"/>
    </source>
</evidence>
<evidence type="ECO:0000256" key="9">
    <source>
        <dbReference type="ARBA" id="ARBA00023211"/>
    </source>
</evidence>
<keyword evidence="6" id="KW-0378">Hydrolase</keyword>
<dbReference type="GO" id="GO:0016787">
    <property type="term" value="F:hydrolase activity"/>
    <property type="evidence" value="ECO:0007669"/>
    <property type="project" value="UniProtKB-KW"/>
</dbReference>
<keyword evidence="8 10" id="KW-0472">Membrane</keyword>